<evidence type="ECO:0000256" key="4">
    <source>
        <dbReference type="ARBA" id="ARBA00023136"/>
    </source>
</evidence>
<evidence type="ECO:0000256" key="1">
    <source>
        <dbReference type="ARBA" id="ARBA00004606"/>
    </source>
</evidence>
<keyword evidence="4" id="KW-0472">Membrane</keyword>
<keyword evidence="5" id="KW-0325">Glycoprotein</keyword>
<organism evidence="6 7">
    <name type="scientific">Rothia mucilaginosa (strain DY-18)</name>
    <name type="common">Stomatococcus mucilaginosus</name>
    <dbReference type="NCBI Taxonomy" id="680646"/>
    <lineage>
        <taxon>Bacteria</taxon>
        <taxon>Bacillati</taxon>
        <taxon>Actinomycetota</taxon>
        <taxon>Actinomycetes</taxon>
        <taxon>Micrococcales</taxon>
        <taxon>Micrococcaceae</taxon>
        <taxon>Rothia</taxon>
    </lineage>
</organism>
<dbReference type="EMBL" id="AP011540">
    <property type="protein sequence ID" value="BAI65469.1"/>
    <property type="molecule type" value="Genomic_DNA"/>
</dbReference>
<dbReference type="KEGG" id="rmu:RMDY18_16370"/>
<reference evidence="6 7" key="2">
    <citation type="journal article" date="2010" name="J Osaka Dent Univ">
        <title>Isolation and identification of Rothia mucilaginosa from persistent apical periodontitis lesions.</title>
        <authorList>
            <person name="Yamane K."/>
            <person name="Yoshida M."/>
            <person name="Fujihira T."/>
            <person name="Baba T."/>
            <person name="Tsuji N."/>
            <person name="Hayashi H."/>
            <person name="Sugimori C."/>
            <person name="Yamanaka T."/>
            <person name="Mashimo C."/>
            <person name="Nambu T."/>
            <person name="Kawai H."/>
            <person name="Fukushima H."/>
        </authorList>
    </citation>
    <scope>NUCLEOTIDE SEQUENCE [LARGE SCALE GENOMIC DNA]</scope>
    <source>
        <strain evidence="6 7">DY-18</strain>
    </source>
</reference>
<dbReference type="STRING" id="680646.RMDY18_16370"/>
<dbReference type="Proteomes" id="UP000001883">
    <property type="component" value="Chromosome"/>
</dbReference>
<comment type="subcellular location">
    <subcellularLocation>
        <location evidence="1">Membrane</location>
        <topology evidence="1">Single-pass type II membrane protein</topology>
    </subcellularLocation>
</comment>
<protein>
    <submittedName>
        <fullName evidence="6">Soluble lytic murein transglycosylase</fullName>
    </submittedName>
</protein>
<reference evidence="7" key="1">
    <citation type="submission" date="2009-07" db="EMBL/GenBank/DDBJ databases">
        <title>Complete genome sequence of Rothia mucilaginosa DJ.</title>
        <authorList>
            <person name="Yamane K."/>
            <person name="Nambu T."/>
            <person name="Mashimo C."/>
            <person name="Sugimori C."/>
            <person name="Yamanaka T."/>
            <person name="Leung K."/>
            <person name="Fukushima H."/>
        </authorList>
    </citation>
    <scope>NUCLEOTIDE SEQUENCE [LARGE SCALE GENOMIC DNA]</scope>
    <source>
        <strain evidence="7">DY-18</strain>
    </source>
</reference>
<dbReference type="GO" id="GO:0016020">
    <property type="term" value="C:membrane"/>
    <property type="evidence" value="ECO:0007669"/>
    <property type="project" value="UniProtKB-SubCell"/>
</dbReference>
<dbReference type="AlphaFoldDB" id="D2NPA1"/>
<dbReference type="InterPro" id="IPR003406">
    <property type="entry name" value="Glyco_trans_14"/>
</dbReference>
<sequence length="318" mass="36530">MSIACFFPHTSYRRIMAVCYLILAHKYPEQFKKLVGHILASGGKCVAHIDKKANQEDFYVEGVSYVRERENVRWAGYSAVKATQKMLAQALKEYPEVTHYACITGQCYPVRPLREYADYLARPENLEHSWVSFYALAPGMRNYVLVQYREYKDFEALFPEGTLRDRVRKIYYKISRMFPRKNLPVQFYQGSAYWTISRSAALQVMDFLKTPKGREVTKIFRSAPMPDEMWMQSVLLNTPARENAEAWATDGQLAPGTKGSENHANHHYIDWSRGGAHPEVLTLKDLPVILESGKWFTRKVEPEASADLIKALDAIQAG</sequence>
<dbReference type="GO" id="GO:0016757">
    <property type="term" value="F:glycosyltransferase activity"/>
    <property type="evidence" value="ECO:0007669"/>
    <property type="project" value="UniProtKB-KW"/>
</dbReference>
<keyword evidence="3" id="KW-0808">Transferase</keyword>
<evidence type="ECO:0000313" key="6">
    <source>
        <dbReference type="EMBL" id="BAI65469.1"/>
    </source>
</evidence>
<evidence type="ECO:0000313" key="7">
    <source>
        <dbReference type="Proteomes" id="UP000001883"/>
    </source>
</evidence>
<gene>
    <name evidence="6" type="ordered locus">RMDY18_16370</name>
</gene>
<dbReference type="HOGENOM" id="CLU_032341_0_1_11"/>
<reference evidence="6 7" key="3">
    <citation type="journal article" date="2010" name="Sequencing">
        <title>Complete Genome Sequence of Rothia mucilaginosa DY-18: A Clinical Isolate with Dense Meshwork-Like Structures from a Persistent Apical Periodontitis Lesion.</title>
        <authorList>
            <person name="Yamane K."/>
            <person name="Nambu T."/>
            <person name="Yamanaka T."/>
            <person name="Mashimo C."/>
            <person name="Sugimori C."/>
            <person name="Leung K.-P."/>
            <person name="Fukushima H."/>
        </authorList>
    </citation>
    <scope>NUCLEOTIDE SEQUENCE [LARGE SCALE GENOMIC DNA]</scope>
    <source>
        <strain evidence="6 7">DY-18</strain>
    </source>
</reference>
<keyword evidence="2" id="KW-0328">Glycosyltransferase</keyword>
<evidence type="ECO:0000256" key="2">
    <source>
        <dbReference type="ARBA" id="ARBA00022676"/>
    </source>
</evidence>
<name>D2NPA1_ROTMD</name>
<keyword evidence="7" id="KW-1185">Reference proteome</keyword>
<dbReference type="eggNOG" id="ENOG5031T55">
    <property type="taxonomic scope" value="Bacteria"/>
</dbReference>
<dbReference type="Pfam" id="PF02485">
    <property type="entry name" value="Branch"/>
    <property type="match status" value="1"/>
</dbReference>
<proteinExistence type="predicted"/>
<evidence type="ECO:0000256" key="3">
    <source>
        <dbReference type="ARBA" id="ARBA00022679"/>
    </source>
</evidence>
<accession>D2NPA1</accession>
<evidence type="ECO:0000256" key="5">
    <source>
        <dbReference type="ARBA" id="ARBA00023180"/>
    </source>
</evidence>